<feature type="transmembrane region" description="Helical" evidence="1">
    <location>
        <begin position="187"/>
        <end position="210"/>
    </location>
</feature>
<accession>A0A8H7QI59</accession>
<dbReference type="AlphaFoldDB" id="A0A8H7QI59"/>
<keyword evidence="1" id="KW-0812">Transmembrane</keyword>
<evidence type="ECO:0000313" key="3">
    <source>
        <dbReference type="Proteomes" id="UP000650833"/>
    </source>
</evidence>
<keyword evidence="1" id="KW-1133">Transmembrane helix</keyword>
<dbReference type="Proteomes" id="UP000650833">
    <property type="component" value="Unassembled WGS sequence"/>
</dbReference>
<protein>
    <submittedName>
        <fullName evidence="2">Uncharacterized protein</fullName>
    </submittedName>
</protein>
<keyword evidence="1" id="KW-0472">Membrane</keyword>
<reference evidence="2" key="1">
    <citation type="submission" date="2020-12" db="EMBL/GenBank/DDBJ databases">
        <title>Metabolic potential, ecology and presence of endohyphal bacteria is reflected in genomic diversity of Mucoromycotina.</title>
        <authorList>
            <person name="Muszewska A."/>
            <person name="Okrasinska A."/>
            <person name="Steczkiewicz K."/>
            <person name="Drgas O."/>
            <person name="Orlowska M."/>
            <person name="Perlinska-Lenart U."/>
            <person name="Aleksandrzak-Piekarczyk T."/>
            <person name="Szatraj K."/>
            <person name="Zielenkiewicz U."/>
            <person name="Pilsyk S."/>
            <person name="Malc E."/>
            <person name="Mieczkowski P."/>
            <person name="Kruszewska J.S."/>
            <person name="Biernat P."/>
            <person name="Pawlowska J."/>
        </authorList>
    </citation>
    <scope>NUCLEOTIDE SEQUENCE</scope>
    <source>
        <strain evidence="2">CBS 226.32</strain>
    </source>
</reference>
<gene>
    <name evidence="2" type="ORF">INT46_009324</name>
</gene>
<dbReference type="OrthoDB" id="2281384at2759"/>
<name>A0A8H7QI59_9FUNG</name>
<dbReference type="EMBL" id="JAEPRC010000687">
    <property type="protein sequence ID" value="KAG2192918.1"/>
    <property type="molecule type" value="Genomic_DNA"/>
</dbReference>
<feature type="transmembrane region" description="Helical" evidence="1">
    <location>
        <begin position="15"/>
        <end position="37"/>
    </location>
</feature>
<sequence length="277" mass="31244">MGRRETCLWIFPVRWAVFIISFIVAAVSAAFIAITFLHRNRKVAQYVNLERKDINKAFKHIAMMIHLAVIHTALPWVYIIILAITSVIGIFGLIASLSGSHGFMVMYKIMFWLMTFLVVYIWQIIIFILALVNRTKTTNACNKANPNQDYSQTGNANVTVEGYTTTLLGLNYGETYGLANCDQAVEAGVIGIAICLFVGGLSMTWFAFIINKCVRSLDTNSTGSRARNARWNDNLEELQSSYARDRKNAPKYPLKDLNGPSKFSRGLMKMKLKKNHK</sequence>
<evidence type="ECO:0000256" key="1">
    <source>
        <dbReference type="SAM" id="Phobius"/>
    </source>
</evidence>
<organism evidence="2 3">
    <name type="scientific">Mucor plumbeus</name>
    <dbReference type="NCBI Taxonomy" id="97098"/>
    <lineage>
        <taxon>Eukaryota</taxon>
        <taxon>Fungi</taxon>
        <taxon>Fungi incertae sedis</taxon>
        <taxon>Mucoromycota</taxon>
        <taxon>Mucoromycotina</taxon>
        <taxon>Mucoromycetes</taxon>
        <taxon>Mucorales</taxon>
        <taxon>Mucorineae</taxon>
        <taxon>Mucoraceae</taxon>
        <taxon>Mucor</taxon>
    </lineage>
</organism>
<feature type="transmembrane region" description="Helical" evidence="1">
    <location>
        <begin position="109"/>
        <end position="132"/>
    </location>
</feature>
<proteinExistence type="predicted"/>
<evidence type="ECO:0000313" key="2">
    <source>
        <dbReference type="EMBL" id="KAG2192918.1"/>
    </source>
</evidence>
<comment type="caution">
    <text evidence="2">The sequence shown here is derived from an EMBL/GenBank/DDBJ whole genome shotgun (WGS) entry which is preliminary data.</text>
</comment>
<keyword evidence="3" id="KW-1185">Reference proteome</keyword>
<feature type="transmembrane region" description="Helical" evidence="1">
    <location>
        <begin position="80"/>
        <end position="97"/>
    </location>
</feature>